<comment type="caution">
    <text evidence="2">The sequence shown here is derived from an EMBL/GenBank/DDBJ whole genome shotgun (WGS) entry which is preliminary data.</text>
</comment>
<dbReference type="Proteomes" id="UP000647587">
    <property type="component" value="Unassembled WGS sequence"/>
</dbReference>
<keyword evidence="3" id="KW-1185">Reference proteome</keyword>
<feature type="transmembrane region" description="Helical" evidence="1">
    <location>
        <begin position="311"/>
        <end position="334"/>
    </location>
</feature>
<keyword evidence="1" id="KW-0812">Transmembrane</keyword>
<dbReference type="PANTHER" id="PTHR23534">
    <property type="entry name" value="MFS PERMEASE"/>
    <property type="match status" value="1"/>
</dbReference>
<sequence>MTETASARSLARSAVGRLFPLYGAQALATGATTVSTILASVIMSGLGREDLSGLPATLISAAAALSAGLFGALMLSRGRRFGLTAAFALGVSGALTGFLGARAGLVPVFLMGAALMGAAQGGYQQARYAAAECVAPERRGSALGLLMLMSVAGSLLITGASSGVEQLGVRLGTSAEIAGWLVAAALLGVAAALMRAWTPPASQEPAAVRTARPPLRKTFSIAGVRSAALGLATAQGVMVTLMSLTPLRAHHAGVDHAGVAGLISAHIAGMFGFGWLTGPLVDRLGMRFGYTSGAVLLVAAALSALGPGTPWLGASMFLLGLGWNLVFVSGSRFLTRYPAAQGVTDSLGYVASGTGTLLGGLLIARAGFPALALTCAALSLLPLLSAWRAGKRSTGVPPSPEPSGAV</sequence>
<dbReference type="EMBL" id="BMPP01000002">
    <property type="protein sequence ID" value="GGK16673.1"/>
    <property type="molecule type" value="Genomic_DNA"/>
</dbReference>
<dbReference type="InterPro" id="IPR036259">
    <property type="entry name" value="MFS_trans_sf"/>
</dbReference>
<reference evidence="3" key="1">
    <citation type="journal article" date="2019" name="Int. J. Syst. Evol. Microbiol.">
        <title>The Global Catalogue of Microorganisms (GCM) 10K type strain sequencing project: providing services to taxonomists for standard genome sequencing and annotation.</title>
        <authorList>
            <consortium name="The Broad Institute Genomics Platform"/>
            <consortium name="The Broad Institute Genome Sequencing Center for Infectious Disease"/>
            <person name="Wu L."/>
            <person name="Ma J."/>
        </authorList>
    </citation>
    <scope>NUCLEOTIDE SEQUENCE [LARGE SCALE GENOMIC DNA]</scope>
    <source>
        <strain evidence="3">JCM 30331</strain>
    </source>
</reference>
<feature type="transmembrane region" description="Helical" evidence="1">
    <location>
        <begin position="346"/>
        <end position="364"/>
    </location>
</feature>
<feature type="transmembrane region" description="Helical" evidence="1">
    <location>
        <begin position="256"/>
        <end position="276"/>
    </location>
</feature>
<feature type="transmembrane region" description="Helical" evidence="1">
    <location>
        <begin position="219"/>
        <end position="244"/>
    </location>
</feature>
<evidence type="ECO:0000256" key="1">
    <source>
        <dbReference type="SAM" id="Phobius"/>
    </source>
</evidence>
<dbReference type="InterPro" id="IPR011701">
    <property type="entry name" value="MFS"/>
</dbReference>
<evidence type="ECO:0000313" key="3">
    <source>
        <dbReference type="Proteomes" id="UP000647587"/>
    </source>
</evidence>
<evidence type="ECO:0000313" key="2">
    <source>
        <dbReference type="EMBL" id="GGK16673.1"/>
    </source>
</evidence>
<protein>
    <recommendedName>
        <fullName evidence="4">MFS transporter</fullName>
    </recommendedName>
</protein>
<name>A0ABQ2ELV9_9DEIO</name>
<feature type="transmembrane region" description="Helical" evidence="1">
    <location>
        <begin position="288"/>
        <end position="305"/>
    </location>
</feature>
<dbReference type="RefSeq" id="WP_189004694.1">
    <property type="nucleotide sequence ID" value="NZ_BMPP01000002.1"/>
</dbReference>
<dbReference type="Pfam" id="PF07690">
    <property type="entry name" value="MFS_1"/>
    <property type="match status" value="1"/>
</dbReference>
<feature type="transmembrane region" description="Helical" evidence="1">
    <location>
        <begin position="54"/>
        <end position="74"/>
    </location>
</feature>
<organism evidence="2 3">
    <name type="scientific">Deinococcus malanensis</name>
    <dbReference type="NCBI Taxonomy" id="1706855"/>
    <lineage>
        <taxon>Bacteria</taxon>
        <taxon>Thermotogati</taxon>
        <taxon>Deinococcota</taxon>
        <taxon>Deinococci</taxon>
        <taxon>Deinococcales</taxon>
        <taxon>Deinococcaceae</taxon>
        <taxon>Deinococcus</taxon>
    </lineage>
</organism>
<feature type="transmembrane region" description="Helical" evidence="1">
    <location>
        <begin position="177"/>
        <end position="198"/>
    </location>
</feature>
<proteinExistence type="predicted"/>
<dbReference type="SUPFAM" id="SSF103473">
    <property type="entry name" value="MFS general substrate transporter"/>
    <property type="match status" value="1"/>
</dbReference>
<keyword evidence="1" id="KW-0472">Membrane</keyword>
<accession>A0ABQ2ELV9</accession>
<feature type="transmembrane region" description="Helical" evidence="1">
    <location>
        <begin position="370"/>
        <end position="387"/>
    </location>
</feature>
<dbReference type="Gene3D" id="1.20.1250.20">
    <property type="entry name" value="MFS general substrate transporter like domains"/>
    <property type="match status" value="1"/>
</dbReference>
<gene>
    <name evidence="2" type="ORF">GCM10008955_07620</name>
</gene>
<feature type="transmembrane region" description="Helical" evidence="1">
    <location>
        <begin position="105"/>
        <end position="123"/>
    </location>
</feature>
<dbReference type="PANTHER" id="PTHR23534:SF1">
    <property type="entry name" value="MAJOR FACILITATOR SUPERFAMILY PROTEIN"/>
    <property type="match status" value="1"/>
</dbReference>
<feature type="transmembrane region" description="Helical" evidence="1">
    <location>
        <begin position="81"/>
        <end position="99"/>
    </location>
</feature>
<keyword evidence="1" id="KW-1133">Transmembrane helix</keyword>
<evidence type="ECO:0008006" key="4">
    <source>
        <dbReference type="Google" id="ProtNLM"/>
    </source>
</evidence>
<feature type="transmembrane region" description="Helical" evidence="1">
    <location>
        <begin position="143"/>
        <end position="162"/>
    </location>
</feature>
<feature type="transmembrane region" description="Helical" evidence="1">
    <location>
        <begin position="21"/>
        <end position="42"/>
    </location>
</feature>